<dbReference type="PANTHER" id="PTHR42747">
    <property type="entry name" value="NITRONATE MONOOXYGENASE-RELATED"/>
    <property type="match status" value="1"/>
</dbReference>
<proteinExistence type="inferred from homology"/>
<gene>
    <name evidence="10" type="ORF">M6B22_16725</name>
</gene>
<dbReference type="Pfam" id="PF03060">
    <property type="entry name" value="NMO"/>
    <property type="match status" value="1"/>
</dbReference>
<keyword evidence="6" id="KW-0560">Oxidoreductase</keyword>
<sequence>MLPCDLPIVQAPMAGGPSTPALAAAVASAGGLGFVAGGYLAPGALRSAIADTQALTSAPLGVNLFLPSSPADPAAVGAYARRLQPEADRLGVALGEPRWDDDGYPAKLAVVVAAAPRLVSFTFGCPPAADVAQLHRAGCQVAVTVTSAAEARQAEAAGTDLLIVQGTEAGGHQGQFADDAPNRTLLLDALAAVRAVSALPMIAAGGVMTDADLRRATAAGAIAVQVGTALLCTPEAGTSAVHRRALLERRYPDTVLTRAYSGRHGRGLRNRFAGFDAPAAYPEVHRLTRPLRAAAAAAGDDSVPNLWAGTGWASVQDAPAAAVVRAIAG</sequence>
<comment type="cofactor">
    <cofactor evidence="1">
        <name>FMN</name>
        <dbReference type="ChEBI" id="CHEBI:58210"/>
    </cofactor>
</comment>
<dbReference type="PANTHER" id="PTHR42747:SF3">
    <property type="entry name" value="NITRONATE MONOOXYGENASE-RELATED"/>
    <property type="match status" value="1"/>
</dbReference>
<evidence type="ECO:0000256" key="4">
    <source>
        <dbReference type="ARBA" id="ARBA00022630"/>
    </source>
</evidence>
<dbReference type="EMBL" id="CP097463">
    <property type="protein sequence ID" value="WAX56169.1"/>
    <property type="molecule type" value="Genomic_DNA"/>
</dbReference>
<evidence type="ECO:0000256" key="8">
    <source>
        <dbReference type="ARBA" id="ARBA00031155"/>
    </source>
</evidence>
<evidence type="ECO:0000256" key="9">
    <source>
        <dbReference type="ARBA" id="ARBA00049401"/>
    </source>
</evidence>
<dbReference type="GO" id="GO:0004497">
    <property type="term" value="F:monooxygenase activity"/>
    <property type="evidence" value="ECO:0007669"/>
    <property type="project" value="UniProtKB-KW"/>
</dbReference>
<evidence type="ECO:0000256" key="5">
    <source>
        <dbReference type="ARBA" id="ARBA00022643"/>
    </source>
</evidence>
<dbReference type="CDD" id="cd04730">
    <property type="entry name" value="NPD_like"/>
    <property type="match status" value="1"/>
</dbReference>
<comment type="catalytic activity">
    <reaction evidence="9">
        <text>3 propionate 3-nitronate + 3 O2 + H2O = 3 3-oxopropanoate + 2 nitrate + nitrite + H2O2 + 3 H(+)</text>
        <dbReference type="Rhea" id="RHEA:57332"/>
        <dbReference type="ChEBI" id="CHEBI:15377"/>
        <dbReference type="ChEBI" id="CHEBI:15378"/>
        <dbReference type="ChEBI" id="CHEBI:15379"/>
        <dbReference type="ChEBI" id="CHEBI:16240"/>
        <dbReference type="ChEBI" id="CHEBI:16301"/>
        <dbReference type="ChEBI" id="CHEBI:17632"/>
        <dbReference type="ChEBI" id="CHEBI:33190"/>
        <dbReference type="ChEBI" id="CHEBI:136067"/>
    </reaction>
</comment>
<comment type="similarity">
    <text evidence="2">Belongs to the nitronate monooxygenase family. NMO class I subfamily.</text>
</comment>
<protein>
    <recommendedName>
        <fullName evidence="8">Propionate 3-nitronate monooxygenase</fullName>
    </recommendedName>
</protein>
<keyword evidence="11" id="KW-1185">Reference proteome</keyword>
<evidence type="ECO:0000256" key="6">
    <source>
        <dbReference type="ARBA" id="ARBA00023002"/>
    </source>
</evidence>
<evidence type="ECO:0000313" key="11">
    <source>
        <dbReference type="Proteomes" id="UP001164693"/>
    </source>
</evidence>
<dbReference type="Proteomes" id="UP001164693">
    <property type="component" value="Chromosome"/>
</dbReference>
<accession>A0ABY7JUF1</accession>
<evidence type="ECO:0000256" key="2">
    <source>
        <dbReference type="ARBA" id="ARBA00009881"/>
    </source>
</evidence>
<name>A0ABY7JUF1_9ACTN</name>
<dbReference type="SUPFAM" id="SSF51412">
    <property type="entry name" value="Inosine monophosphate dehydrogenase (IMPDH)"/>
    <property type="match status" value="1"/>
</dbReference>
<evidence type="ECO:0000256" key="7">
    <source>
        <dbReference type="ARBA" id="ARBA00023033"/>
    </source>
</evidence>
<dbReference type="InterPro" id="IPR013785">
    <property type="entry name" value="Aldolase_TIM"/>
</dbReference>
<dbReference type="InterPro" id="IPR004136">
    <property type="entry name" value="NMO"/>
</dbReference>
<evidence type="ECO:0000256" key="1">
    <source>
        <dbReference type="ARBA" id="ARBA00001917"/>
    </source>
</evidence>
<keyword evidence="5" id="KW-0288">FMN</keyword>
<keyword evidence="4" id="KW-0285">Flavoprotein</keyword>
<keyword evidence="3" id="KW-0216">Detoxification</keyword>
<reference evidence="10" key="1">
    <citation type="submission" date="2022-05" db="EMBL/GenBank/DDBJ databases">
        <title>Jatrophihabitans sp. SB3-54 whole genome sequence.</title>
        <authorList>
            <person name="Suh M.K."/>
            <person name="Eom M.K."/>
            <person name="Kim J.S."/>
            <person name="Kim H.S."/>
            <person name="Do H.E."/>
            <person name="Shin Y.K."/>
            <person name="Lee J.-S."/>
        </authorList>
    </citation>
    <scope>NUCLEOTIDE SEQUENCE</scope>
    <source>
        <strain evidence="10">SB3-54</strain>
    </source>
</reference>
<evidence type="ECO:0000256" key="3">
    <source>
        <dbReference type="ARBA" id="ARBA00022575"/>
    </source>
</evidence>
<keyword evidence="7 10" id="KW-0503">Monooxygenase</keyword>
<evidence type="ECO:0000313" key="10">
    <source>
        <dbReference type="EMBL" id="WAX56169.1"/>
    </source>
</evidence>
<organism evidence="10 11">
    <name type="scientific">Jatrophihabitans cynanchi</name>
    <dbReference type="NCBI Taxonomy" id="2944128"/>
    <lineage>
        <taxon>Bacteria</taxon>
        <taxon>Bacillati</taxon>
        <taxon>Actinomycetota</taxon>
        <taxon>Actinomycetes</taxon>
        <taxon>Jatrophihabitantales</taxon>
        <taxon>Jatrophihabitantaceae</taxon>
        <taxon>Jatrophihabitans</taxon>
    </lineage>
</organism>
<dbReference type="Gene3D" id="3.20.20.70">
    <property type="entry name" value="Aldolase class I"/>
    <property type="match status" value="1"/>
</dbReference>
<dbReference type="RefSeq" id="WP_269442698.1">
    <property type="nucleotide sequence ID" value="NZ_CP097463.1"/>
</dbReference>